<dbReference type="GO" id="GO:0043531">
    <property type="term" value="F:ADP binding"/>
    <property type="evidence" value="ECO:0007669"/>
    <property type="project" value="InterPro"/>
</dbReference>
<dbReference type="SUPFAM" id="SSF46894">
    <property type="entry name" value="C-terminal effector domain of the bipartite response regulators"/>
    <property type="match status" value="1"/>
</dbReference>
<protein>
    <submittedName>
        <fullName evidence="8">DNA-binding SARP family transcriptional activator</fullName>
    </submittedName>
</protein>
<keyword evidence="2" id="KW-0805">Transcription regulation</keyword>
<dbReference type="GO" id="GO:0000160">
    <property type="term" value="P:phosphorelay signal transduction system"/>
    <property type="evidence" value="ECO:0007669"/>
    <property type="project" value="InterPro"/>
</dbReference>
<keyword evidence="3 5" id="KW-0238">DNA-binding</keyword>
<organism evidence="8 9">
    <name type="scientific">Paractinoplanes brasiliensis</name>
    <dbReference type="NCBI Taxonomy" id="52695"/>
    <lineage>
        <taxon>Bacteria</taxon>
        <taxon>Bacillati</taxon>
        <taxon>Actinomycetota</taxon>
        <taxon>Actinomycetes</taxon>
        <taxon>Micromonosporales</taxon>
        <taxon>Micromonosporaceae</taxon>
        <taxon>Paractinoplanes</taxon>
    </lineage>
</organism>
<feature type="domain" description="OmpR/PhoB-type" evidence="7">
    <location>
        <begin position="1"/>
        <end position="107"/>
    </location>
</feature>
<dbReference type="InterPro" id="IPR002182">
    <property type="entry name" value="NB-ARC"/>
</dbReference>
<dbReference type="SUPFAM" id="SSF48452">
    <property type="entry name" value="TPR-like"/>
    <property type="match status" value="2"/>
</dbReference>
<accession>A0A4R6JR45</accession>
<dbReference type="Gene3D" id="1.25.40.10">
    <property type="entry name" value="Tetratricopeptide repeat domain"/>
    <property type="match status" value="2"/>
</dbReference>
<dbReference type="InterPro" id="IPR027417">
    <property type="entry name" value="P-loop_NTPase"/>
</dbReference>
<dbReference type="PROSITE" id="PS51755">
    <property type="entry name" value="OMPR_PHOB"/>
    <property type="match status" value="1"/>
</dbReference>
<dbReference type="PANTHER" id="PTHR35807:SF1">
    <property type="entry name" value="TRANSCRIPTIONAL REGULATOR REDD"/>
    <property type="match status" value="1"/>
</dbReference>
<dbReference type="SMART" id="SM00862">
    <property type="entry name" value="Trans_reg_C"/>
    <property type="match status" value="1"/>
</dbReference>
<keyword evidence="4" id="KW-0804">Transcription</keyword>
<dbReference type="InterPro" id="IPR051677">
    <property type="entry name" value="AfsR-DnrI-RedD_regulator"/>
</dbReference>
<dbReference type="Gene3D" id="3.40.50.300">
    <property type="entry name" value="P-loop containing nucleotide triphosphate hydrolases"/>
    <property type="match status" value="1"/>
</dbReference>
<dbReference type="RefSeq" id="WP_166661062.1">
    <property type="nucleotide sequence ID" value="NZ_BOMD01000100.1"/>
</dbReference>
<keyword evidence="9" id="KW-1185">Reference proteome</keyword>
<dbReference type="GO" id="GO:0003677">
    <property type="term" value="F:DNA binding"/>
    <property type="evidence" value="ECO:0007669"/>
    <property type="project" value="UniProtKB-UniRule"/>
</dbReference>
<dbReference type="InterPro" id="IPR003593">
    <property type="entry name" value="AAA+_ATPase"/>
</dbReference>
<dbReference type="Proteomes" id="UP000294901">
    <property type="component" value="Unassembled WGS sequence"/>
</dbReference>
<dbReference type="InterPro" id="IPR005158">
    <property type="entry name" value="BTAD"/>
</dbReference>
<evidence type="ECO:0000256" key="4">
    <source>
        <dbReference type="ARBA" id="ARBA00023163"/>
    </source>
</evidence>
<gene>
    <name evidence="8" type="ORF">C8E87_0713</name>
</gene>
<dbReference type="AlphaFoldDB" id="A0A4R6JR45"/>
<evidence type="ECO:0000256" key="1">
    <source>
        <dbReference type="ARBA" id="ARBA00005820"/>
    </source>
</evidence>
<evidence type="ECO:0000256" key="5">
    <source>
        <dbReference type="PROSITE-ProRule" id="PRU01091"/>
    </source>
</evidence>
<evidence type="ECO:0000313" key="9">
    <source>
        <dbReference type="Proteomes" id="UP000294901"/>
    </source>
</evidence>
<dbReference type="InterPro" id="IPR016032">
    <property type="entry name" value="Sig_transdc_resp-reg_C-effctor"/>
</dbReference>
<dbReference type="Pfam" id="PF13424">
    <property type="entry name" value="TPR_12"/>
    <property type="match status" value="1"/>
</dbReference>
<comment type="caution">
    <text evidence="8">The sequence shown here is derived from an EMBL/GenBank/DDBJ whole genome shotgun (WGS) entry which is preliminary data.</text>
</comment>
<dbReference type="GO" id="GO:0006355">
    <property type="term" value="P:regulation of DNA-templated transcription"/>
    <property type="evidence" value="ECO:0007669"/>
    <property type="project" value="InterPro"/>
</dbReference>
<evidence type="ECO:0000256" key="2">
    <source>
        <dbReference type="ARBA" id="ARBA00023015"/>
    </source>
</evidence>
<feature type="region of interest" description="Disordered" evidence="6">
    <location>
        <begin position="266"/>
        <end position="287"/>
    </location>
</feature>
<sequence>MVAGDGEAISISFSVLGPVQVRWQGRELNLGPRQQRLILALLLAAAGRPVSLSSIVEVLWGQDPPSSAVNVVHRYIGALRRLLEPGLPARSAGRWLRGDASGYRMMLQADQLDLLSMRARAAQARSAAESGHEAEALSLFQDALALWRGPCAGASELGASEHLAFTTIDHECADLARAAADLGLRQNNIKGVLPVLRRMAELRPWDEALQARLLLALSADGHQAAAIMLYQDVRHRLAEDFGVDPGDEFKTAYQLVLRANDTPSVALDKTTDPVRTSPAGPGPKPWTADVPPAQLPADLPHFTGRDEAWNQALNLIDQEVTAHEASPVLSIDGMPGIGKTTLAIHLAHQLAPHYPDGQLYVDLHGFDPEPSIMPPAEALQGFLNALGIPDSDIPATDFARAGLYRSVLARRRILIVIDNARSADQVRPLIPGTPGCLVLITSRLRLTALATTHNAHLLTLDVLPLDEARNFLTTRIGATRTTADPTAVDEIIKRCGRLPLALAIVAGRAQTHPDHQLSDIAHELRTTHGSLDGFLGDDLDNNIRAVFSWSYRLLSPDAARLFRLLALQIGPDLTIPAIASLTATPPHQARQLTGELIRTGLLSEHTPNRFTTHDLTRAYAQELVNQHENQHNRQQATHRLTDHYQRTAYEANLRLSPAVGIDPPEVTGAVVVTEVDTPTAATAWFTANWPALKAVVQHKLDEGDATAAWQLVLSLMEFCQSEDSAHDWAALTRACLHTAARAGDEFGRAHMSRGLAGALHLLGDLDAAERHLDEALELFSQLGCLAEQSVAYRNRGMISLARKDYPTTITYLERALRMAKRIENPEEQVRDSLLLGSVYTEMDQLDKAFELLHQGLLIALENDDLKGLAGCHWVLAEYHHAAGDPVASLAEWRLAFENFRRVGSLSNAVACLISVGDTALALGDRAGARAAWQEGLDLLDLLDRRRLPQTAVVEARLAGLDR</sequence>
<dbReference type="SMART" id="SM00382">
    <property type="entry name" value="AAA"/>
    <property type="match status" value="1"/>
</dbReference>
<dbReference type="SUPFAM" id="SSF52540">
    <property type="entry name" value="P-loop containing nucleoside triphosphate hydrolases"/>
    <property type="match status" value="1"/>
</dbReference>
<comment type="similarity">
    <text evidence="1">Belongs to the AfsR/DnrI/RedD regulatory family.</text>
</comment>
<name>A0A4R6JR45_9ACTN</name>
<reference evidence="8 9" key="1">
    <citation type="submission" date="2019-03" db="EMBL/GenBank/DDBJ databases">
        <title>Sequencing the genomes of 1000 actinobacteria strains.</title>
        <authorList>
            <person name="Klenk H.-P."/>
        </authorList>
    </citation>
    <scope>NUCLEOTIDE SEQUENCE [LARGE SCALE GENOMIC DNA]</scope>
    <source>
        <strain evidence="8 9">DSM 43805</strain>
    </source>
</reference>
<dbReference type="PRINTS" id="PR00364">
    <property type="entry name" value="DISEASERSIST"/>
</dbReference>
<dbReference type="SMART" id="SM00028">
    <property type="entry name" value="TPR"/>
    <property type="match status" value="5"/>
</dbReference>
<evidence type="ECO:0000259" key="7">
    <source>
        <dbReference type="PROSITE" id="PS51755"/>
    </source>
</evidence>
<dbReference type="InterPro" id="IPR001867">
    <property type="entry name" value="OmpR/PhoB-type_DNA-bd"/>
</dbReference>
<dbReference type="InterPro" id="IPR011990">
    <property type="entry name" value="TPR-like_helical_dom_sf"/>
</dbReference>
<evidence type="ECO:0000256" key="6">
    <source>
        <dbReference type="SAM" id="MobiDB-lite"/>
    </source>
</evidence>
<dbReference type="Pfam" id="PF00931">
    <property type="entry name" value="NB-ARC"/>
    <property type="match status" value="1"/>
</dbReference>
<dbReference type="Gene3D" id="1.10.10.10">
    <property type="entry name" value="Winged helix-like DNA-binding domain superfamily/Winged helix DNA-binding domain"/>
    <property type="match status" value="1"/>
</dbReference>
<evidence type="ECO:0000313" key="8">
    <source>
        <dbReference type="EMBL" id="TDO37115.1"/>
    </source>
</evidence>
<dbReference type="Pfam" id="PF00486">
    <property type="entry name" value="Trans_reg_C"/>
    <property type="match status" value="1"/>
</dbReference>
<feature type="DNA-binding region" description="OmpR/PhoB-type" evidence="5">
    <location>
        <begin position="1"/>
        <end position="107"/>
    </location>
</feature>
<dbReference type="PANTHER" id="PTHR35807">
    <property type="entry name" value="TRANSCRIPTIONAL REGULATOR REDD-RELATED"/>
    <property type="match status" value="1"/>
</dbReference>
<dbReference type="SMART" id="SM01043">
    <property type="entry name" value="BTAD"/>
    <property type="match status" value="1"/>
</dbReference>
<dbReference type="EMBL" id="SNWR01000001">
    <property type="protein sequence ID" value="TDO37115.1"/>
    <property type="molecule type" value="Genomic_DNA"/>
</dbReference>
<dbReference type="InterPro" id="IPR019734">
    <property type="entry name" value="TPR_rpt"/>
</dbReference>
<proteinExistence type="inferred from homology"/>
<dbReference type="InterPro" id="IPR036388">
    <property type="entry name" value="WH-like_DNA-bd_sf"/>
</dbReference>
<dbReference type="Pfam" id="PF03704">
    <property type="entry name" value="BTAD"/>
    <property type="match status" value="1"/>
</dbReference>
<evidence type="ECO:0000256" key="3">
    <source>
        <dbReference type="ARBA" id="ARBA00023125"/>
    </source>
</evidence>